<accession>A0A9J9HFQ8</accession>
<name>A0A9J9HFQ8_RHIWR</name>
<organism evidence="3 4">
    <name type="scientific">Rhizorhabdus wittichii (strain DSM 6014 / CCUG 31198 / JCM 15750 / NBRC 105917 / EY 4224 / RW1)</name>
    <name type="common">Sphingomonas wittichii</name>
    <dbReference type="NCBI Taxonomy" id="392499"/>
    <lineage>
        <taxon>Bacteria</taxon>
        <taxon>Pseudomonadati</taxon>
        <taxon>Pseudomonadota</taxon>
        <taxon>Alphaproteobacteria</taxon>
        <taxon>Sphingomonadales</taxon>
        <taxon>Sphingomonadaceae</taxon>
        <taxon>Rhizorhabdus</taxon>
    </lineage>
</organism>
<proteinExistence type="predicted"/>
<feature type="compositionally biased region" description="Basic and acidic residues" evidence="1">
    <location>
        <begin position="155"/>
        <end position="165"/>
    </location>
</feature>
<dbReference type="EMBL" id="CP000699">
    <property type="protein sequence ID" value="ABQ70876.1"/>
    <property type="molecule type" value="Genomic_DNA"/>
</dbReference>
<protein>
    <submittedName>
        <fullName evidence="3">Uncharacterized protein</fullName>
    </submittedName>
</protein>
<dbReference type="Proteomes" id="UP000001989">
    <property type="component" value="Chromosome"/>
</dbReference>
<keyword evidence="2" id="KW-0812">Transmembrane</keyword>
<keyword evidence="4" id="KW-1185">Reference proteome</keyword>
<keyword evidence="2" id="KW-1133">Transmembrane helix</keyword>
<gene>
    <name evidence="3" type="ordered locus">Swit_4538</name>
</gene>
<dbReference type="AlphaFoldDB" id="A0A9J9HFQ8"/>
<feature type="transmembrane region" description="Helical" evidence="2">
    <location>
        <begin position="70"/>
        <end position="91"/>
    </location>
</feature>
<feature type="compositionally biased region" description="Low complexity" evidence="1">
    <location>
        <begin position="125"/>
        <end position="135"/>
    </location>
</feature>
<dbReference type="OrthoDB" id="7585681at2"/>
<evidence type="ECO:0000313" key="4">
    <source>
        <dbReference type="Proteomes" id="UP000001989"/>
    </source>
</evidence>
<sequence length="258" mass="27588">MIVDSAPPPDPVRQPPSRLLLADVRNDMAAIFGTAEAADAMLPRTIEIAVKGSATPLPATGRRRVTAGPLLAAATAGLLIGVAGVGGLRFADLRDRAPLAPATGVAANPFERPIPATPAPQLVKPTVTTTPSPSSSDDRKVAREERSTDAAPRPAAEKKDGKAEKAASAPGGCEGDRLERAWCMRPDILAADRRLRRAYAEAIHQGVERRFLVEHQRHWTRLRNRAARDPQGVLEGYAELAGDLERLSIHGRAANRIR</sequence>
<dbReference type="KEGG" id="swi:Swit_4538"/>
<keyword evidence="2" id="KW-0472">Membrane</keyword>
<evidence type="ECO:0000313" key="3">
    <source>
        <dbReference type="EMBL" id="ABQ70876.1"/>
    </source>
</evidence>
<feature type="region of interest" description="Disordered" evidence="1">
    <location>
        <begin position="109"/>
        <end position="172"/>
    </location>
</feature>
<evidence type="ECO:0000256" key="2">
    <source>
        <dbReference type="SAM" id="Phobius"/>
    </source>
</evidence>
<feature type="compositionally biased region" description="Basic and acidic residues" evidence="1">
    <location>
        <begin position="136"/>
        <end position="148"/>
    </location>
</feature>
<reference evidence="3 4" key="1">
    <citation type="journal article" date="2010" name="J. Bacteriol.">
        <title>Genome sequence of the dioxin-mineralizing bacterium Sphingomonas wittichii RW1.</title>
        <authorList>
            <person name="Miller T.R."/>
            <person name="Delcher A.L."/>
            <person name="Salzberg S.L."/>
            <person name="Saunders E."/>
            <person name="Detter J.C."/>
            <person name="Halden R.U."/>
        </authorList>
    </citation>
    <scope>NUCLEOTIDE SEQUENCE [LARGE SCALE GENOMIC DNA]</scope>
    <source>
        <strain evidence="4">DSM 6014 / CCUG 31198 / JCM 15750 / NBRC 105917 / EY 4224 / RW1</strain>
    </source>
</reference>
<evidence type="ECO:0000256" key="1">
    <source>
        <dbReference type="SAM" id="MobiDB-lite"/>
    </source>
</evidence>